<evidence type="ECO:0000256" key="2">
    <source>
        <dbReference type="ARBA" id="ARBA00022692"/>
    </source>
</evidence>
<feature type="domain" description="ABC-2 type transporter transmembrane" evidence="7">
    <location>
        <begin position="25"/>
        <end position="164"/>
    </location>
</feature>
<organism evidence="8 9">
    <name type="scientific">Saccharopolyspora erythraea</name>
    <name type="common">Streptomyces erythraeus</name>
    <dbReference type="NCBI Taxonomy" id="1836"/>
    <lineage>
        <taxon>Bacteria</taxon>
        <taxon>Bacillati</taxon>
        <taxon>Actinomycetota</taxon>
        <taxon>Actinomycetes</taxon>
        <taxon>Pseudonocardiales</taxon>
        <taxon>Pseudonocardiaceae</taxon>
        <taxon>Saccharopolyspora</taxon>
    </lineage>
</organism>
<keyword evidence="2 6" id="KW-0812">Transmembrane</keyword>
<dbReference type="PANTHER" id="PTHR43077">
    <property type="entry name" value="TRANSPORT PERMEASE YVFS-RELATED"/>
    <property type="match status" value="1"/>
</dbReference>
<feature type="region of interest" description="Disordered" evidence="5">
    <location>
        <begin position="315"/>
        <end position="371"/>
    </location>
</feature>
<evidence type="ECO:0000256" key="1">
    <source>
        <dbReference type="ARBA" id="ARBA00004141"/>
    </source>
</evidence>
<feature type="domain" description="ABC-2 type transporter transmembrane" evidence="7">
    <location>
        <begin position="437"/>
        <end position="625"/>
    </location>
</feature>
<gene>
    <name evidence="8" type="ORF">GCM10009533_49290</name>
</gene>
<name>A0ABN1DIP8_SACER</name>
<evidence type="ECO:0000259" key="7">
    <source>
        <dbReference type="Pfam" id="PF12698"/>
    </source>
</evidence>
<dbReference type="InterPro" id="IPR017501">
    <property type="entry name" value="Phage_infect_YhgE_C"/>
</dbReference>
<feature type="compositionally biased region" description="Basic and acidic residues" evidence="5">
    <location>
        <begin position="334"/>
        <end position="353"/>
    </location>
</feature>
<evidence type="ECO:0000256" key="4">
    <source>
        <dbReference type="ARBA" id="ARBA00023136"/>
    </source>
</evidence>
<evidence type="ECO:0000256" key="3">
    <source>
        <dbReference type="ARBA" id="ARBA00022989"/>
    </source>
</evidence>
<accession>A0ABN1DIP8</accession>
<comment type="subcellular location">
    <subcellularLocation>
        <location evidence="1">Membrane</location>
        <topology evidence="1">Multi-pass membrane protein</topology>
    </subcellularLocation>
</comment>
<dbReference type="Proteomes" id="UP001500729">
    <property type="component" value="Unassembled WGS sequence"/>
</dbReference>
<evidence type="ECO:0000313" key="9">
    <source>
        <dbReference type="Proteomes" id="UP001500729"/>
    </source>
</evidence>
<dbReference type="NCBIfam" id="TIGR03061">
    <property type="entry name" value="pip_yhgE_Nterm"/>
    <property type="match status" value="1"/>
</dbReference>
<keyword evidence="3 6" id="KW-1133">Transmembrane helix</keyword>
<keyword evidence="9" id="KW-1185">Reference proteome</keyword>
<protein>
    <submittedName>
        <fullName evidence="8">YhgE/Pip domain-containing protein</fullName>
    </submittedName>
</protein>
<feature type="transmembrane region" description="Helical" evidence="6">
    <location>
        <begin position="483"/>
        <end position="509"/>
    </location>
</feature>
<dbReference type="PANTHER" id="PTHR43077:SF5">
    <property type="entry name" value="PHAGE INFECTION PROTEIN"/>
    <property type="match status" value="1"/>
</dbReference>
<dbReference type="EMBL" id="BAAAGS010000038">
    <property type="protein sequence ID" value="GAA0544472.1"/>
    <property type="molecule type" value="Genomic_DNA"/>
</dbReference>
<evidence type="ECO:0000256" key="5">
    <source>
        <dbReference type="SAM" id="MobiDB-lite"/>
    </source>
</evidence>
<feature type="transmembrane region" description="Helical" evidence="6">
    <location>
        <begin position="611"/>
        <end position="630"/>
    </location>
</feature>
<sequence>MKAIRLARLEFLRFRGPVRRWVPLVLILVPLLYGGLYLWSNWDPYGRLGAVPVAVVNNDRPVLHDRELIDAGGQFVGQLKAARTFDWHFTDGADARRGLEQGRYYFTIEVPRDFSAKLASAADAEPKRAELLVTKNDANGFIVGIMADTVKSQLQNQINAAAHASYARALYGELDQAREKLQMASEASKELVKGSELGEQGTAALTKGLSGVRDGAGRISRGVSDISSATAQLDAQIGDLTDVATEKLPDAVGSVVGASGVAVRTLDEISTATAAVRDGSATGVTDLQELARKHPAVGDDPVYRRALDNARRLSATATATSDAAERALGTAQDADSRARALQKEVEPLREQVRESTGPMETLTKGTGELEAGSRGVTSGLSTLVANSGVLQTGADQLNTGAKRIEGLIAGGLDQIPPTNPGRVAQAADVLASPARIETANLNPASVYGRGLAPFFFSIALWVFGLFAYLLLRPLNSRAVAGRVGATTITLAGYLPAAALGVVGGLLLYGAVDLGLGLQPRHMWWTIGLVALAVAAFVAIDHLLRTAFGAVGGLLSLVLLMVQLTACGGLYPVETTPGPFQVIHPYLPMTYLVDGLRVTISGGLTDVLVRSAVMLAGFLVVALAMTTAVVMRQRMWTVGRLHPQVAL</sequence>
<dbReference type="InterPro" id="IPR017500">
    <property type="entry name" value="Phage_infect_YhgE_N"/>
</dbReference>
<evidence type="ECO:0000256" key="6">
    <source>
        <dbReference type="SAM" id="Phobius"/>
    </source>
</evidence>
<feature type="compositionally biased region" description="Low complexity" evidence="5">
    <location>
        <begin position="315"/>
        <end position="328"/>
    </location>
</feature>
<dbReference type="InterPro" id="IPR051328">
    <property type="entry name" value="T7SS_ABC-Transporter"/>
</dbReference>
<dbReference type="Pfam" id="PF12698">
    <property type="entry name" value="ABC2_membrane_3"/>
    <property type="match status" value="2"/>
</dbReference>
<feature type="transmembrane region" description="Helical" evidence="6">
    <location>
        <begin position="521"/>
        <end position="539"/>
    </location>
</feature>
<keyword evidence="4 6" id="KW-0472">Membrane</keyword>
<dbReference type="Gene3D" id="3.40.1710.10">
    <property type="entry name" value="abc type-2 transporter like domain"/>
    <property type="match status" value="1"/>
</dbReference>
<evidence type="ECO:0000313" key="8">
    <source>
        <dbReference type="EMBL" id="GAA0544472.1"/>
    </source>
</evidence>
<feature type="transmembrane region" description="Helical" evidence="6">
    <location>
        <begin position="451"/>
        <end position="471"/>
    </location>
</feature>
<comment type="caution">
    <text evidence="8">The sequence shown here is derived from an EMBL/GenBank/DDBJ whole genome shotgun (WGS) entry which is preliminary data.</text>
</comment>
<dbReference type="NCBIfam" id="TIGR03062">
    <property type="entry name" value="pip_yhgE_Cterm"/>
    <property type="match status" value="1"/>
</dbReference>
<proteinExistence type="predicted"/>
<reference evidence="8 9" key="1">
    <citation type="journal article" date="2019" name="Int. J. Syst. Evol. Microbiol.">
        <title>The Global Catalogue of Microorganisms (GCM) 10K type strain sequencing project: providing services to taxonomists for standard genome sequencing and annotation.</title>
        <authorList>
            <consortium name="The Broad Institute Genomics Platform"/>
            <consortium name="The Broad Institute Genome Sequencing Center for Infectious Disease"/>
            <person name="Wu L."/>
            <person name="Ma J."/>
        </authorList>
    </citation>
    <scope>NUCLEOTIDE SEQUENCE [LARGE SCALE GENOMIC DNA]</scope>
    <source>
        <strain evidence="8 9">JCM 10303</strain>
    </source>
</reference>
<feature type="transmembrane region" description="Helical" evidence="6">
    <location>
        <begin position="546"/>
        <end position="570"/>
    </location>
</feature>
<feature type="transmembrane region" description="Helical" evidence="6">
    <location>
        <begin position="21"/>
        <end position="39"/>
    </location>
</feature>
<dbReference type="InterPro" id="IPR013525">
    <property type="entry name" value="ABC2_TM"/>
</dbReference>